<dbReference type="Gene3D" id="3.40.50.300">
    <property type="entry name" value="P-loop containing nucleotide triphosphate hydrolases"/>
    <property type="match status" value="2"/>
</dbReference>
<evidence type="ECO:0000256" key="1">
    <source>
        <dbReference type="ARBA" id="ARBA00022801"/>
    </source>
</evidence>
<accession>A0A916ZXY7</accession>
<dbReference type="InterPro" id="IPR014001">
    <property type="entry name" value="Helicase_ATP-bd"/>
</dbReference>
<dbReference type="GO" id="GO:0031297">
    <property type="term" value="P:replication fork processing"/>
    <property type="evidence" value="ECO:0007669"/>
    <property type="project" value="TreeGrafter"/>
</dbReference>
<dbReference type="SUPFAM" id="SSF52540">
    <property type="entry name" value="P-loop containing nucleoside triphosphate hydrolases"/>
    <property type="match status" value="1"/>
</dbReference>
<dbReference type="InterPro" id="IPR027417">
    <property type="entry name" value="P-loop_NTPase"/>
</dbReference>
<gene>
    <name evidence="3" type="ORF">GCM10011390_41890</name>
</gene>
<dbReference type="GO" id="GO:0006281">
    <property type="term" value="P:DNA repair"/>
    <property type="evidence" value="ECO:0007669"/>
    <property type="project" value="TreeGrafter"/>
</dbReference>
<protein>
    <recommendedName>
        <fullName evidence="2">Helicase ATP-binding domain-containing protein</fullName>
    </recommendedName>
</protein>
<dbReference type="EMBL" id="BMIQ01000008">
    <property type="protein sequence ID" value="GGE18324.1"/>
    <property type="molecule type" value="Genomic_DNA"/>
</dbReference>
<sequence>MSALATYEDLIARKAVAFTPRGFEGAIDLHPDLFPHQRAATEFALRAGCAALFLDTGLGKSFCALEWGRFVVERTGKPVLMLAPLAVGYQHEREAARFGIDARYVRAGDEIEGARIYVTNYERLDNFVVSRFGGVILDESSILKSFAGVTTRKLIQAFAGIPYRLCCTATPAPNDHTELGTHAEFLGVMRRDEMLPRWFIHDSADTGTWRIKGHAVADFWRWVASWARCVSLPSDLGFDDGAYVLPPIIVREHLVHADRSVDAGEEKRGKFAGQGRLFRMPDTSATSIHVEKRLTVDDRADLVAECIDSDPEESWIVWCDTDYEADAVNARMPDAQEVRGSMPLATKEARLDAFSRGSLRVLVTKPSIAGYGLNWQHCARMAFVGLSFSYENYYQAIRRCWRFGQTRPVEVHIAMADTEAAIKRVIDRKAGDHAAMKREMQGAMRAAHQSHERKITYSPNMEAGLPAWLSA</sequence>
<comment type="caution">
    <text evidence="3">The sequence shown here is derived from an EMBL/GenBank/DDBJ whole genome shotgun (WGS) entry which is preliminary data.</text>
</comment>
<dbReference type="PANTHER" id="PTHR45766:SF6">
    <property type="entry name" value="SWI_SNF-RELATED MATRIX-ASSOCIATED ACTIN-DEPENDENT REGULATOR OF CHROMATIN SUBFAMILY A-LIKE PROTEIN 1"/>
    <property type="match status" value="1"/>
</dbReference>
<dbReference type="Proteomes" id="UP000644699">
    <property type="component" value="Unassembled WGS sequence"/>
</dbReference>
<name>A0A916ZXY7_9HYPH</name>
<reference evidence="3" key="1">
    <citation type="journal article" date="2014" name="Int. J. Syst. Evol. Microbiol.">
        <title>Complete genome sequence of Corynebacterium casei LMG S-19264T (=DSM 44701T), isolated from a smear-ripened cheese.</title>
        <authorList>
            <consortium name="US DOE Joint Genome Institute (JGI-PGF)"/>
            <person name="Walter F."/>
            <person name="Albersmeier A."/>
            <person name="Kalinowski J."/>
            <person name="Ruckert C."/>
        </authorList>
    </citation>
    <scope>NUCLEOTIDE SEQUENCE</scope>
    <source>
        <strain evidence="3">CGMCC 1.15367</strain>
    </source>
</reference>
<dbReference type="GO" id="GO:0016787">
    <property type="term" value="F:hydrolase activity"/>
    <property type="evidence" value="ECO:0007669"/>
    <property type="project" value="UniProtKB-KW"/>
</dbReference>
<dbReference type="SMART" id="SM00487">
    <property type="entry name" value="DEXDc"/>
    <property type="match status" value="1"/>
</dbReference>
<reference evidence="3" key="2">
    <citation type="submission" date="2020-09" db="EMBL/GenBank/DDBJ databases">
        <authorList>
            <person name="Sun Q."/>
            <person name="Zhou Y."/>
        </authorList>
    </citation>
    <scope>NUCLEOTIDE SEQUENCE</scope>
    <source>
        <strain evidence="3">CGMCC 1.15367</strain>
    </source>
</reference>
<keyword evidence="4" id="KW-1185">Reference proteome</keyword>
<evidence type="ECO:0000313" key="3">
    <source>
        <dbReference type="EMBL" id="GGE18324.1"/>
    </source>
</evidence>
<keyword evidence="1" id="KW-0378">Hydrolase</keyword>
<dbReference type="InterPro" id="IPR001650">
    <property type="entry name" value="Helicase_C-like"/>
</dbReference>
<dbReference type="PROSITE" id="PS51192">
    <property type="entry name" value="HELICASE_ATP_BIND_1"/>
    <property type="match status" value="1"/>
</dbReference>
<dbReference type="Pfam" id="PF00271">
    <property type="entry name" value="Helicase_C"/>
    <property type="match status" value="1"/>
</dbReference>
<evidence type="ECO:0000313" key="4">
    <source>
        <dbReference type="Proteomes" id="UP000644699"/>
    </source>
</evidence>
<dbReference type="AlphaFoldDB" id="A0A916ZXY7"/>
<dbReference type="PANTHER" id="PTHR45766">
    <property type="entry name" value="DNA ANNEALING HELICASE AND ENDONUCLEASE ZRANB3 FAMILY MEMBER"/>
    <property type="match status" value="1"/>
</dbReference>
<feature type="domain" description="Helicase ATP-binding" evidence="2">
    <location>
        <begin position="41"/>
        <end position="189"/>
    </location>
</feature>
<proteinExistence type="predicted"/>
<dbReference type="RefSeq" id="WP_188911968.1">
    <property type="nucleotide sequence ID" value="NZ_BMIQ01000008.1"/>
</dbReference>
<organism evidence="3 4">
    <name type="scientific">Aureimonas endophytica</name>
    <dbReference type="NCBI Taxonomy" id="2027858"/>
    <lineage>
        <taxon>Bacteria</taxon>
        <taxon>Pseudomonadati</taxon>
        <taxon>Pseudomonadota</taxon>
        <taxon>Alphaproteobacteria</taxon>
        <taxon>Hyphomicrobiales</taxon>
        <taxon>Aurantimonadaceae</taxon>
        <taxon>Aureimonas</taxon>
    </lineage>
</organism>
<evidence type="ECO:0000259" key="2">
    <source>
        <dbReference type="PROSITE" id="PS51192"/>
    </source>
</evidence>